<proteinExistence type="predicted"/>
<evidence type="ECO:0000313" key="1">
    <source>
        <dbReference type="EMBL" id="SDG19587.1"/>
    </source>
</evidence>
<evidence type="ECO:0008006" key="3">
    <source>
        <dbReference type="Google" id="ProtNLM"/>
    </source>
</evidence>
<dbReference type="Proteomes" id="UP000199045">
    <property type="component" value="Unassembled WGS sequence"/>
</dbReference>
<sequence length="364" mass="41143">MATTNATILIPDISGFTEFMTTTELNHSTLAINMLIDAMIKAIGDEYEVVEIEGDAVLLVRKGSAPSREEILNTCMNIFNAFHYQRKWMQQHMVCPCGACQAITNLTLKFVVHHGPVAEITVGRFVKQSGPEMIIAHRLLKNSIDSNEYLLITEKLFDDVTDAPVRDELEWVSSSEDYPSIGTVNYRFALLNKARERVPELPALKNDYCVDGTCYVEKPIPANYRDVYMVVMNIPGRAEWVPGLRKVEQDIPAVFIGSIHYCTFDNYQAIISPLRMTISDEQVFYAESCSIPDMGLSLVYEFVFNKLNEHSCFFACRFLNNGQSPVPEEMHTDLLQSMQDLAEKLAIYCAQMESASLKPAFQKD</sequence>
<organism evidence="1 2">
    <name type="scientific">Chitinophaga filiformis</name>
    <name type="common">Myxococcus filiformis</name>
    <name type="synonym">Flexibacter filiformis</name>
    <dbReference type="NCBI Taxonomy" id="104663"/>
    <lineage>
        <taxon>Bacteria</taxon>
        <taxon>Pseudomonadati</taxon>
        <taxon>Bacteroidota</taxon>
        <taxon>Chitinophagia</taxon>
        <taxon>Chitinophagales</taxon>
        <taxon>Chitinophagaceae</taxon>
        <taxon>Chitinophaga</taxon>
    </lineage>
</organism>
<gene>
    <name evidence="1" type="ORF">SAMN04488121_103784</name>
</gene>
<dbReference type="AlphaFoldDB" id="A0A1G7S950"/>
<dbReference type="SUPFAM" id="SSF55073">
    <property type="entry name" value="Nucleotide cyclase"/>
    <property type="match status" value="1"/>
</dbReference>
<dbReference type="EMBL" id="FNBN01000003">
    <property type="protein sequence ID" value="SDG19587.1"/>
    <property type="molecule type" value="Genomic_DNA"/>
</dbReference>
<accession>A0A1G7S950</accession>
<protein>
    <recommendedName>
        <fullName evidence="3">DUF2652 domain-containing protein</fullName>
    </recommendedName>
</protein>
<dbReference type="InterPro" id="IPR020503">
    <property type="entry name" value="Uncharacterised_Rv2561"/>
</dbReference>
<dbReference type="Gene3D" id="3.30.70.1230">
    <property type="entry name" value="Nucleotide cyclase"/>
    <property type="match status" value="1"/>
</dbReference>
<dbReference type="InterPro" id="IPR029787">
    <property type="entry name" value="Nucleotide_cyclase"/>
</dbReference>
<evidence type="ECO:0000313" key="2">
    <source>
        <dbReference type="Proteomes" id="UP000199045"/>
    </source>
</evidence>
<dbReference type="Pfam" id="PF10851">
    <property type="entry name" value="DUF2652"/>
    <property type="match status" value="1"/>
</dbReference>
<reference evidence="1 2" key="1">
    <citation type="submission" date="2016-10" db="EMBL/GenBank/DDBJ databases">
        <authorList>
            <person name="de Groot N.N."/>
        </authorList>
    </citation>
    <scope>NUCLEOTIDE SEQUENCE [LARGE SCALE GENOMIC DNA]</scope>
    <source>
        <strain evidence="1 2">DSM 527</strain>
    </source>
</reference>
<dbReference type="RefSeq" id="WP_176842307.1">
    <property type="nucleotide sequence ID" value="NZ_FNBN01000003.1"/>
</dbReference>
<dbReference type="STRING" id="104663.SAMN04488121_103784"/>
<name>A0A1G7S950_CHIFI</name>